<dbReference type="InParanoid" id="Q2FU75"/>
<evidence type="ECO:0000313" key="2">
    <source>
        <dbReference type="Proteomes" id="UP000001941"/>
    </source>
</evidence>
<keyword evidence="2" id="KW-1185">Reference proteome</keyword>
<accession>Q2FU75</accession>
<evidence type="ECO:0000313" key="1">
    <source>
        <dbReference type="EMBL" id="ABD42519.1"/>
    </source>
</evidence>
<sequence>MNACTMRQLSTVLIIILVLTTGWASAVRPTSATYDQTGITTTIDATCIGTLLVNHDMEWQQTNLPNGDLANNTLSPDETRAIFTYRENTLAASGTTRYTKEYNMDGSNVSDGRDNLYARHTVNYQADQSQSGTMLWDEGATITSLGAATNGNEVGRCVFAGGTGGNGAAFKGTVEAGSAMNVQEVAAVTTVGGRAISESSTVPVNLRYGFDAQGLGTNANNTLAVGAAEVYMNTNFETYDNIYQASGDGNVTTKITDRQRTVARGLFDLAQTHEYSSTAMAQPTVAPVT</sequence>
<dbReference type="RefSeq" id="WP_011449773.1">
    <property type="nucleotide sequence ID" value="NC_007796.1"/>
</dbReference>
<dbReference type="Proteomes" id="UP000001941">
    <property type="component" value="Chromosome"/>
</dbReference>
<dbReference type="HOGENOM" id="CLU_961762_0_0_2"/>
<reference evidence="2" key="1">
    <citation type="journal article" date="2016" name="Stand. Genomic Sci.">
        <title>Complete genome sequence of Methanospirillum hungatei type strain JF1.</title>
        <authorList>
            <person name="Gunsalus R.P."/>
            <person name="Cook L.E."/>
            <person name="Crable B."/>
            <person name="Rohlin L."/>
            <person name="McDonald E."/>
            <person name="Mouttaki H."/>
            <person name="Sieber J.R."/>
            <person name="Poweleit N."/>
            <person name="Zhou H."/>
            <person name="Lapidus A.L."/>
            <person name="Daligault H.E."/>
            <person name="Land M."/>
            <person name="Gilna P."/>
            <person name="Ivanova N."/>
            <person name="Kyrpides N."/>
            <person name="Culley D.E."/>
            <person name="McInerney M.J."/>
        </authorList>
    </citation>
    <scope>NUCLEOTIDE SEQUENCE [LARGE SCALE GENOMIC DNA]</scope>
    <source>
        <strain evidence="2">ATCC 27890 / DSM 864 / NBRC 100397 / JF-1</strain>
    </source>
</reference>
<dbReference type="OrthoDB" id="116724at2157"/>
<gene>
    <name evidence="1" type="ordered locus">Mhun_2827</name>
</gene>
<name>Q2FU75_METHJ</name>
<protein>
    <submittedName>
        <fullName evidence="1">Uncharacterized protein</fullName>
    </submittedName>
</protein>
<dbReference type="KEGG" id="mhu:Mhun_2827"/>
<dbReference type="STRING" id="323259.Mhun_2827"/>
<dbReference type="EMBL" id="CP000254">
    <property type="protein sequence ID" value="ABD42519.1"/>
    <property type="molecule type" value="Genomic_DNA"/>
</dbReference>
<dbReference type="GeneID" id="3923175"/>
<organism evidence="1 2">
    <name type="scientific">Methanospirillum hungatei JF-1 (strain ATCC 27890 / DSM 864 / NBRC 100397 / JF-1)</name>
    <dbReference type="NCBI Taxonomy" id="323259"/>
    <lineage>
        <taxon>Archaea</taxon>
        <taxon>Methanobacteriati</taxon>
        <taxon>Methanobacteriota</taxon>
        <taxon>Stenosarchaea group</taxon>
        <taxon>Methanomicrobia</taxon>
        <taxon>Methanomicrobiales</taxon>
        <taxon>Methanospirillaceae</taxon>
        <taxon>Methanospirillum</taxon>
    </lineage>
</organism>
<dbReference type="EnsemblBacteria" id="ABD42519">
    <property type="protein sequence ID" value="ABD42519"/>
    <property type="gene ID" value="Mhun_2827"/>
</dbReference>
<dbReference type="AlphaFoldDB" id="Q2FU75"/>
<proteinExistence type="predicted"/>